<dbReference type="RefSeq" id="WP_102910609.1">
    <property type="nucleotide sequence ID" value="NZ_POUC01000152.1"/>
</dbReference>
<evidence type="ECO:0000313" key="2">
    <source>
        <dbReference type="EMBL" id="PNG20301.1"/>
    </source>
</evidence>
<dbReference type="InterPro" id="IPR036165">
    <property type="entry name" value="YefM-like_sf"/>
</dbReference>
<gene>
    <name evidence="2" type="ORF">C1J00_20980</name>
</gene>
<name>A0A2N8TMR1_9ACTN</name>
<comment type="similarity">
    <text evidence="1">Belongs to the phD/YefM antitoxin family.</text>
</comment>
<organism evidence="2 3">
    <name type="scientific">Streptomyces cahuitamycinicus</name>
    <dbReference type="NCBI Taxonomy" id="2070367"/>
    <lineage>
        <taxon>Bacteria</taxon>
        <taxon>Bacillati</taxon>
        <taxon>Actinomycetota</taxon>
        <taxon>Actinomycetes</taxon>
        <taxon>Kitasatosporales</taxon>
        <taxon>Streptomycetaceae</taxon>
        <taxon>Streptomyces</taxon>
    </lineage>
</organism>
<evidence type="ECO:0000256" key="1">
    <source>
        <dbReference type="ARBA" id="ARBA00009981"/>
    </source>
</evidence>
<sequence length="155" mass="17232">MSTRYADQVPFSELMRKQSEVADKAAHGKGVLLRRRNEEDLVLMSAAQAESTANGFSVASRMFVSLMKQDAGARGLLMVLPDVFPWVRYLSEEDVREFLVDLVQTIHACDDLENLAPLETAVAAWRSTAEVYADPKLRVALTEGELDDLGRVEVC</sequence>
<dbReference type="OrthoDB" id="3378334at2"/>
<evidence type="ECO:0008006" key="4">
    <source>
        <dbReference type="Google" id="ProtNLM"/>
    </source>
</evidence>
<protein>
    <recommendedName>
        <fullName evidence="4">Prevent-host-death family protein</fullName>
    </recommendedName>
</protein>
<dbReference type="SUPFAM" id="SSF143120">
    <property type="entry name" value="YefM-like"/>
    <property type="match status" value="1"/>
</dbReference>
<evidence type="ECO:0000313" key="3">
    <source>
        <dbReference type="Proteomes" id="UP000235943"/>
    </source>
</evidence>
<dbReference type="AlphaFoldDB" id="A0A2N8TMR1"/>
<comment type="caution">
    <text evidence="2">The sequence shown here is derived from an EMBL/GenBank/DDBJ whole genome shotgun (WGS) entry which is preliminary data.</text>
</comment>
<dbReference type="EMBL" id="POUC01000152">
    <property type="protein sequence ID" value="PNG20301.1"/>
    <property type="molecule type" value="Genomic_DNA"/>
</dbReference>
<keyword evidence="3" id="KW-1185">Reference proteome</keyword>
<reference evidence="2 3" key="1">
    <citation type="submission" date="2018-01" db="EMBL/GenBank/DDBJ databases">
        <title>Draft genome sequence of Streptomyces sp. 13K301.</title>
        <authorList>
            <person name="Sahin N."/>
            <person name="Saygin H."/>
            <person name="Ay H."/>
        </authorList>
    </citation>
    <scope>NUCLEOTIDE SEQUENCE [LARGE SCALE GENOMIC DNA]</scope>
    <source>
        <strain evidence="2 3">13K301</strain>
    </source>
</reference>
<proteinExistence type="inferred from homology"/>
<accession>A0A2N8TMR1</accession>
<dbReference type="Proteomes" id="UP000235943">
    <property type="component" value="Unassembled WGS sequence"/>
</dbReference>